<reference evidence="10" key="1">
    <citation type="submission" date="2015-01" db="EMBL/GenBank/DDBJ databases">
        <title>The Genome Sequence of Cladophialophora bantiana CBS 173.52.</title>
        <authorList>
            <consortium name="The Broad Institute Genomics Platform"/>
            <person name="Cuomo C."/>
            <person name="de Hoog S."/>
            <person name="Gorbushina A."/>
            <person name="Stielow B."/>
            <person name="Teixiera M."/>
            <person name="Abouelleil A."/>
            <person name="Chapman S.B."/>
            <person name="Priest M."/>
            <person name="Young S.K."/>
            <person name="Wortman J."/>
            <person name="Nusbaum C."/>
            <person name="Birren B."/>
        </authorList>
    </citation>
    <scope>NUCLEOTIDE SEQUENCE [LARGE SCALE GENOMIC DNA]</scope>
    <source>
        <strain evidence="10">CBS 173.52</strain>
    </source>
</reference>
<feature type="domain" description="VOC" evidence="9">
    <location>
        <begin position="17"/>
        <end position="134"/>
    </location>
</feature>
<dbReference type="EMBL" id="KN846992">
    <property type="protein sequence ID" value="KIW90899.1"/>
    <property type="molecule type" value="Genomic_DNA"/>
</dbReference>
<name>A0A0D2I1Y8_CLAB1</name>
<dbReference type="GeneID" id="27701610"/>
<evidence type="ECO:0000256" key="8">
    <source>
        <dbReference type="ARBA" id="ARBA00023004"/>
    </source>
</evidence>
<keyword evidence="8" id="KW-0408">Iron</keyword>
<dbReference type="AlphaFoldDB" id="A0A0D2I1Y8"/>
<evidence type="ECO:0000259" key="9">
    <source>
        <dbReference type="PROSITE" id="PS51819"/>
    </source>
</evidence>
<evidence type="ECO:0000256" key="6">
    <source>
        <dbReference type="ARBA" id="ARBA00022964"/>
    </source>
</evidence>
<dbReference type="RefSeq" id="XP_016617568.1">
    <property type="nucleotide sequence ID" value="XM_016766410.1"/>
</dbReference>
<evidence type="ECO:0000313" key="11">
    <source>
        <dbReference type="Proteomes" id="UP000053789"/>
    </source>
</evidence>
<gene>
    <name evidence="10" type="ORF">Z519_08682</name>
</gene>
<dbReference type="PANTHER" id="PTHR21366">
    <property type="entry name" value="GLYOXALASE FAMILY PROTEIN"/>
    <property type="match status" value="1"/>
</dbReference>
<dbReference type="Pfam" id="PF00903">
    <property type="entry name" value="Glyoxalase"/>
    <property type="match status" value="1"/>
</dbReference>
<evidence type="ECO:0000313" key="10">
    <source>
        <dbReference type="EMBL" id="KIW90899.1"/>
    </source>
</evidence>
<comment type="similarity">
    <text evidence="2">Belongs to the extradiol ring-cleavage dioxygenase family.</text>
</comment>
<dbReference type="GO" id="GO:0008198">
    <property type="term" value="F:ferrous iron binding"/>
    <property type="evidence" value="ECO:0007669"/>
    <property type="project" value="InterPro"/>
</dbReference>
<dbReference type="HOGENOM" id="CLU_098384_0_0_1"/>
<dbReference type="InterPro" id="IPR000486">
    <property type="entry name" value="Xdiol_ring_cleave_dOase_1/2"/>
</dbReference>
<dbReference type="InterPro" id="IPR029068">
    <property type="entry name" value="Glyas_Bleomycin-R_OHBP_Dase"/>
</dbReference>
<dbReference type="VEuPathDB" id="FungiDB:Z519_08682"/>
<protein>
    <recommendedName>
        <fullName evidence="9">VOC domain-containing protein</fullName>
    </recommendedName>
</protein>
<keyword evidence="11" id="KW-1185">Reference proteome</keyword>
<accession>A0A0D2I1Y8</accession>
<evidence type="ECO:0000256" key="4">
    <source>
        <dbReference type="ARBA" id="ARBA00022723"/>
    </source>
</evidence>
<dbReference type="Proteomes" id="UP000053789">
    <property type="component" value="Unassembled WGS sequence"/>
</dbReference>
<keyword evidence="7" id="KW-0560">Oxidoreductase</keyword>
<evidence type="ECO:0000256" key="3">
    <source>
        <dbReference type="ARBA" id="ARBA00010363"/>
    </source>
</evidence>
<dbReference type="PANTHER" id="PTHR21366:SF14">
    <property type="entry name" value="GLYOXALASE DOMAIN-CONTAINING PROTEIN 5"/>
    <property type="match status" value="1"/>
</dbReference>
<dbReference type="PROSITE" id="PS00082">
    <property type="entry name" value="EXTRADIOL_DIOXYGENAS"/>
    <property type="match status" value="1"/>
</dbReference>
<dbReference type="InterPro" id="IPR050383">
    <property type="entry name" value="GlyoxalaseI/FosfomycinResist"/>
</dbReference>
<evidence type="ECO:0000256" key="7">
    <source>
        <dbReference type="ARBA" id="ARBA00023002"/>
    </source>
</evidence>
<dbReference type="Gene3D" id="3.10.180.10">
    <property type="entry name" value="2,3-Dihydroxybiphenyl 1,2-Dioxygenase, domain 1"/>
    <property type="match status" value="1"/>
</dbReference>
<dbReference type="InterPro" id="IPR037523">
    <property type="entry name" value="VOC_core"/>
</dbReference>
<sequence>MVADFDKPTAKVTSPSKLAHVVLRTNNFETMVEFYKDFLGAEVIYKNDFLAFLTYDEEHHRVAIAAVPGTKTKDAETCGLEHMAFTFDTLEDLLLAYRQRKQRGIEPLWPVNHGPTTSIYYRDPDGNMIETQTDNFESPGDATDFMRSKYYDENPIGTDFDPEEMIDRLKMGVSEKELKKRVEIGPRGIPILS</sequence>
<proteinExistence type="inferred from homology"/>
<comment type="cofactor">
    <cofactor evidence="1">
        <name>Fe(2+)</name>
        <dbReference type="ChEBI" id="CHEBI:29033"/>
    </cofactor>
</comment>
<dbReference type="InterPro" id="IPR004360">
    <property type="entry name" value="Glyas_Fos-R_dOase_dom"/>
</dbReference>
<dbReference type="GO" id="GO:0051213">
    <property type="term" value="F:dioxygenase activity"/>
    <property type="evidence" value="ECO:0007669"/>
    <property type="project" value="UniProtKB-KW"/>
</dbReference>
<comment type="similarity">
    <text evidence="3">Belongs to the glyoxalase I family.</text>
</comment>
<evidence type="ECO:0000256" key="1">
    <source>
        <dbReference type="ARBA" id="ARBA00001954"/>
    </source>
</evidence>
<organism evidence="10 11">
    <name type="scientific">Cladophialophora bantiana (strain ATCC 10958 / CBS 173.52 / CDC B-1940 / NIH 8579)</name>
    <name type="common">Xylohypha bantiana</name>
    <dbReference type="NCBI Taxonomy" id="1442370"/>
    <lineage>
        <taxon>Eukaryota</taxon>
        <taxon>Fungi</taxon>
        <taxon>Dikarya</taxon>
        <taxon>Ascomycota</taxon>
        <taxon>Pezizomycotina</taxon>
        <taxon>Eurotiomycetes</taxon>
        <taxon>Chaetothyriomycetidae</taxon>
        <taxon>Chaetothyriales</taxon>
        <taxon>Herpotrichiellaceae</taxon>
        <taxon>Cladophialophora</taxon>
    </lineage>
</organism>
<evidence type="ECO:0000256" key="5">
    <source>
        <dbReference type="ARBA" id="ARBA00022797"/>
    </source>
</evidence>
<keyword evidence="6" id="KW-0223">Dioxygenase</keyword>
<evidence type="ECO:0000256" key="2">
    <source>
        <dbReference type="ARBA" id="ARBA00008784"/>
    </source>
</evidence>
<dbReference type="OrthoDB" id="5371818at2759"/>
<keyword evidence="4" id="KW-0479">Metal-binding</keyword>
<dbReference type="PROSITE" id="PS51819">
    <property type="entry name" value="VOC"/>
    <property type="match status" value="1"/>
</dbReference>
<keyword evidence="5" id="KW-0058">Aromatic hydrocarbons catabolism</keyword>
<dbReference type="SUPFAM" id="SSF54593">
    <property type="entry name" value="Glyoxalase/Bleomycin resistance protein/Dihydroxybiphenyl dioxygenase"/>
    <property type="match status" value="1"/>
</dbReference>
<dbReference type="CDD" id="cd08348">
    <property type="entry name" value="BphC2-C3-RGP6_C_like"/>
    <property type="match status" value="1"/>
</dbReference>